<comment type="caution">
    <text evidence="2">The sequence shown here is derived from an EMBL/GenBank/DDBJ whole genome shotgun (WGS) entry which is preliminary data.</text>
</comment>
<proteinExistence type="predicted"/>
<evidence type="ECO:0000259" key="1">
    <source>
        <dbReference type="Pfam" id="PF03101"/>
    </source>
</evidence>
<gene>
    <name evidence="2" type="ORF">R3P38DRAFT_2566036</name>
</gene>
<protein>
    <recommendedName>
        <fullName evidence="1">FAR1 domain-containing protein</fullName>
    </recommendedName>
</protein>
<name>A0AAV9ZYC5_9AGAR</name>
<evidence type="ECO:0000313" key="2">
    <source>
        <dbReference type="EMBL" id="KAK6996230.1"/>
    </source>
</evidence>
<sequence length="150" mass="17084">NPYFGQQTRFVCSRKGTGGVKTYAKAHPEWKQKQESMRTDCPCVLLVKTYPNVSTVLGNYTDEHNHDLGNQNLRFTRISKETREYIAGLLRLKVSPNHIVRLASIGHPLHSDWLSSVTPDTRPPRQPFRLGRHHHSLTERLHSAPGHSAN</sequence>
<dbReference type="Proteomes" id="UP001362999">
    <property type="component" value="Unassembled WGS sequence"/>
</dbReference>
<feature type="domain" description="FAR1" evidence="1">
    <location>
        <begin position="7"/>
        <end position="68"/>
    </location>
</feature>
<keyword evidence="3" id="KW-1185">Reference proteome</keyword>
<feature type="non-terminal residue" evidence="2">
    <location>
        <position position="1"/>
    </location>
</feature>
<evidence type="ECO:0000313" key="3">
    <source>
        <dbReference type="Proteomes" id="UP001362999"/>
    </source>
</evidence>
<accession>A0AAV9ZYC5</accession>
<dbReference type="AlphaFoldDB" id="A0AAV9ZYC5"/>
<dbReference type="EMBL" id="JAWWNJ010000098">
    <property type="protein sequence ID" value="KAK6996230.1"/>
    <property type="molecule type" value="Genomic_DNA"/>
</dbReference>
<reference evidence="2 3" key="1">
    <citation type="journal article" date="2024" name="J Genomics">
        <title>Draft genome sequencing and assembly of Favolaschia claudopus CIRM-BRFM 2984 isolated from oak limbs.</title>
        <authorList>
            <person name="Navarro D."/>
            <person name="Drula E."/>
            <person name="Chaduli D."/>
            <person name="Cazenave R."/>
            <person name="Ahrendt S."/>
            <person name="Wang J."/>
            <person name="Lipzen A."/>
            <person name="Daum C."/>
            <person name="Barry K."/>
            <person name="Grigoriev I.V."/>
            <person name="Favel A."/>
            <person name="Rosso M.N."/>
            <person name="Martin F."/>
        </authorList>
    </citation>
    <scope>NUCLEOTIDE SEQUENCE [LARGE SCALE GENOMIC DNA]</scope>
    <source>
        <strain evidence="2 3">CIRM-BRFM 2984</strain>
    </source>
</reference>
<organism evidence="2 3">
    <name type="scientific">Favolaschia claudopus</name>
    <dbReference type="NCBI Taxonomy" id="2862362"/>
    <lineage>
        <taxon>Eukaryota</taxon>
        <taxon>Fungi</taxon>
        <taxon>Dikarya</taxon>
        <taxon>Basidiomycota</taxon>
        <taxon>Agaricomycotina</taxon>
        <taxon>Agaricomycetes</taxon>
        <taxon>Agaricomycetidae</taxon>
        <taxon>Agaricales</taxon>
        <taxon>Marasmiineae</taxon>
        <taxon>Mycenaceae</taxon>
        <taxon>Favolaschia</taxon>
    </lineage>
</organism>
<dbReference type="InterPro" id="IPR004330">
    <property type="entry name" value="FAR1_DNA_bnd_dom"/>
</dbReference>
<dbReference type="Pfam" id="PF03101">
    <property type="entry name" value="FAR1"/>
    <property type="match status" value="1"/>
</dbReference>